<evidence type="ECO:0000313" key="2">
    <source>
        <dbReference type="EMBL" id="HIZ49122.1"/>
    </source>
</evidence>
<dbReference type="Proteomes" id="UP000824031">
    <property type="component" value="Unassembled WGS sequence"/>
</dbReference>
<reference evidence="2" key="2">
    <citation type="submission" date="2021-04" db="EMBL/GenBank/DDBJ databases">
        <authorList>
            <person name="Gilroy R."/>
        </authorList>
    </citation>
    <scope>NUCLEOTIDE SEQUENCE</scope>
    <source>
        <strain evidence="2">3436</strain>
    </source>
</reference>
<dbReference type="AlphaFoldDB" id="A0A9D2F4N9"/>
<organism evidence="2 3">
    <name type="scientific">Candidatus Gemmiger excrementavium</name>
    <dbReference type="NCBI Taxonomy" id="2838608"/>
    <lineage>
        <taxon>Bacteria</taxon>
        <taxon>Bacillati</taxon>
        <taxon>Bacillota</taxon>
        <taxon>Clostridia</taxon>
        <taxon>Eubacteriales</taxon>
        <taxon>Gemmiger</taxon>
    </lineage>
</organism>
<accession>A0A9D2F4N9</accession>
<keyword evidence="1" id="KW-0175">Coiled coil</keyword>
<gene>
    <name evidence="2" type="ORF">H9810_10405</name>
</gene>
<reference evidence="2" key="1">
    <citation type="journal article" date="2021" name="PeerJ">
        <title>Extensive microbial diversity within the chicken gut microbiome revealed by metagenomics and culture.</title>
        <authorList>
            <person name="Gilroy R."/>
            <person name="Ravi A."/>
            <person name="Getino M."/>
            <person name="Pursley I."/>
            <person name="Horton D.L."/>
            <person name="Alikhan N.F."/>
            <person name="Baker D."/>
            <person name="Gharbi K."/>
            <person name="Hall N."/>
            <person name="Watson M."/>
            <person name="Adriaenssens E.M."/>
            <person name="Foster-Nyarko E."/>
            <person name="Jarju S."/>
            <person name="Secka A."/>
            <person name="Antonio M."/>
            <person name="Oren A."/>
            <person name="Chaudhuri R.R."/>
            <person name="La Ragione R."/>
            <person name="Hildebrand F."/>
            <person name="Pallen M.J."/>
        </authorList>
    </citation>
    <scope>NUCLEOTIDE SEQUENCE</scope>
    <source>
        <strain evidence="2">3436</strain>
    </source>
</reference>
<proteinExistence type="predicted"/>
<sequence>MHGGLELARPKRRKLRWWWLVLLGMAVFLGALPRLAAALPAGISRADEALAGFFVPQYTRRLTALQQQNAELHSRLAQAETALAENEALRSLLGCERVQGSWQPARVVRCLPQGVTLACRGAMGAAVLDPQGRWAGRVTAVYEDGTCFATLAGQAEDAEAGLAGNCAGLLDIRDGWVLTSLPADSGLAAGTVVTTPEGLWLGTLAEAPTPAADGLTAATPLTDTADLGSTVFFVEN</sequence>
<dbReference type="EMBL" id="DXBO01000147">
    <property type="protein sequence ID" value="HIZ49122.1"/>
    <property type="molecule type" value="Genomic_DNA"/>
</dbReference>
<evidence type="ECO:0000256" key="1">
    <source>
        <dbReference type="SAM" id="Coils"/>
    </source>
</evidence>
<name>A0A9D2F4N9_9FIRM</name>
<comment type="caution">
    <text evidence="2">The sequence shown here is derived from an EMBL/GenBank/DDBJ whole genome shotgun (WGS) entry which is preliminary data.</text>
</comment>
<feature type="coiled-coil region" evidence="1">
    <location>
        <begin position="62"/>
        <end position="89"/>
    </location>
</feature>
<evidence type="ECO:0000313" key="3">
    <source>
        <dbReference type="Proteomes" id="UP000824031"/>
    </source>
</evidence>
<protein>
    <submittedName>
        <fullName evidence="2">Uncharacterized protein</fullName>
    </submittedName>
</protein>